<keyword evidence="3" id="KW-1185">Reference proteome</keyword>
<evidence type="ECO:0000256" key="1">
    <source>
        <dbReference type="SAM" id="MobiDB-lite"/>
    </source>
</evidence>
<evidence type="ECO:0000313" key="3">
    <source>
        <dbReference type="Proteomes" id="UP001550739"/>
    </source>
</evidence>
<gene>
    <name evidence="2" type="ORF">AB0E89_06405</name>
</gene>
<feature type="region of interest" description="Disordered" evidence="1">
    <location>
        <begin position="57"/>
        <end position="77"/>
    </location>
</feature>
<dbReference type="EMBL" id="JBEZVE010000003">
    <property type="protein sequence ID" value="MEU3780212.1"/>
    <property type="molecule type" value="Genomic_DNA"/>
</dbReference>
<protein>
    <submittedName>
        <fullName evidence="2">Uncharacterized protein</fullName>
    </submittedName>
</protein>
<dbReference type="RefSeq" id="WP_334577476.1">
    <property type="nucleotide sequence ID" value="NZ_JBEZVE010000003.1"/>
</dbReference>
<comment type="caution">
    <text evidence="2">The sequence shown here is derived from an EMBL/GenBank/DDBJ whole genome shotgun (WGS) entry which is preliminary data.</text>
</comment>
<sequence length="77" mass="8436">MRHNGRRRVGGRRLVGKCAHGAAVRYTGPPVRAAVALRATRESDAVRKSDAVRVGRHALSPGRRLRIGTDRGRRRSG</sequence>
<dbReference type="Proteomes" id="UP001550739">
    <property type="component" value="Unassembled WGS sequence"/>
</dbReference>
<accession>A0ABV2ZCE7</accession>
<evidence type="ECO:0000313" key="2">
    <source>
        <dbReference type="EMBL" id="MEU3780212.1"/>
    </source>
</evidence>
<name>A0ABV2ZCE7_9ACTN</name>
<proteinExistence type="predicted"/>
<organism evidence="2 3">
    <name type="scientific">Streptomyces sp. 900129855</name>
    <dbReference type="NCBI Taxonomy" id="3155129"/>
    <lineage>
        <taxon>Bacteria</taxon>
        <taxon>Bacillati</taxon>
        <taxon>Actinomycetota</taxon>
        <taxon>Actinomycetes</taxon>
        <taxon>Kitasatosporales</taxon>
        <taxon>Streptomycetaceae</taxon>
        <taxon>Streptomyces</taxon>
    </lineage>
</organism>
<reference evidence="2 3" key="1">
    <citation type="submission" date="2024-06" db="EMBL/GenBank/DDBJ databases">
        <title>The Natural Products Discovery Center: Release of the First 8490 Sequenced Strains for Exploring Actinobacteria Biosynthetic Diversity.</title>
        <authorList>
            <person name="Kalkreuter E."/>
            <person name="Kautsar S.A."/>
            <person name="Yang D."/>
            <person name="Bader C.D."/>
            <person name="Teijaro C.N."/>
            <person name="Fluegel L."/>
            <person name="Davis C.M."/>
            <person name="Simpson J.R."/>
            <person name="Lauterbach L."/>
            <person name="Steele A.D."/>
            <person name="Gui C."/>
            <person name="Meng S."/>
            <person name="Li G."/>
            <person name="Viehrig K."/>
            <person name="Ye F."/>
            <person name="Su P."/>
            <person name="Kiefer A.F."/>
            <person name="Nichols A."/>
            <person name="Cepeda A.J."/>
            <person name="Yan W."/>
            <person name="Fan B."/>
            <person name="Jiang Y."/>
            <person name="Adhikari A."/>
            <person name="Zheng C.-J."/>
            <person name="Schuster L."/>
            <person name="Cowan T.M."/>
            <person name="Smanski M.J."/>
            <person name="Chevrette M.G."/>
            <person name="De Carvalho L.P.S."/>
            <person name="Shen B."/>
        </authorList>
    </citation>
    <scope>NUCLEOTIDE SEQUENCE [LARGE SCALE GENOMIC DNA]</scope>
    <source>
        <strain evidence="2 3">NPDC033843</strain>
    </source>
</reference>